<reference evidence="1" key="1">
    <citation type="submission" date="2021-01" db="EMBL/GenBank/DDBJ databases">
        <title>Chromosome-level genome assembly of a human fungal pathogen reveals clustering of transcriptionally co-regulated genes.</title>
        <authorList>
            <person name="Voorhies M."/>
            <person name="Cohen S."/>
            <person name="Shea T.P."/>
            <person name="Petrus S."/>
            <person name="Munoz J.F."/>
            <person name="Poplawski S."/>
            <person name="Goldman W.E."/>
            <person name="Michael T."/>
            <person name="Cuomo C.A."/>
            <person name="Sil A."/>
            <person name="Beyhan S."/>
        </authorList>
    </citation>
    <scope>NUCLEOTIDE SEQUENCE</scope>
    <source>
        <strain evidence="1">H88</strain>
    </source>
</reference>
<evidence type="ECO:0000313" key="2">
    <source>
        <dbReference type="Proteomes" id="UP000663419"/>
    </source>
</evidence>
<evidence type="ECO:0000313" key="1">
    <source>
        <dbReference type="EMBL" id="QSS55760.1"/>
    </source>
</evidence>
<organism evidence="1 2">
    <name type="scientific">Ajellomyces capsulatus (strain H88)</name>
    <name type="common">Darling's disease fungus</name>
    <name type="synonym">Histoplasma capsulatum</name>
    <dbReference type="NCBI Taxonomy" id="544711"/>
    <lineage>
        <taxon>Eukaryota</taxon>
        <taxon>Fungi</taxon>
        <taxon>Dikarya</taxon>
        <taxon>Ascomycota</taxon>
        <taxon>Pezizomycotina</taxon>
        <taxon>Eurotiomycetes</taxon>
        <taxon>Eurotiomycetidae</taxon>
        <taxon>Onygenales</taxon>
        <taxon>Ajellomycetaceae</taxon>
        <taxon>Histoplasma</taxon>
    </lineage>
</organism>
<name>A0A8A1LQY4_AJEC8</name>
<gene>
    <name evidence="1" type="ORF">I7I53_03736</name>
</gene>
<dbReference type="EMBL" id="CP069105">
    <property type="protein sequence ID" value="QSS55760.1"/>
    <property type="molecule type" value="Genomic_DNA"/>
</dbReference>
<sequence>MPMRFEFTKIALSMLKASASILKNSTEFYNLGHPLLHANLSMPKLFKLLRRLLSSLQSPKLLRFSG</sequence>
<protein>
    <submittedName>
        <fullName evidence="1">DUF2410 superfamily domain-containing protein</fullName>
    </submittedName>
</protein>
<dbReference type="VEuPathDB" id="FungiDB:I7I53_03736"/>
<accession>A0A8A1LQY4</accession>
<proteinExistence type="predicted"/>
<dbReference type="AlphaFoldDB" id="A0A8A1LQY4"/>
<dbReference type="Proteomes" id="UP000663419">
    <property type="component" value="Chromosome 4"/>
</dbReference>